<dbReference type="EMBL" id="MZ334527">
    <property type="protein sequence ID" value="UBF23386.1"/>
    <property type="molecule type" value="Genomic_DNA"/>
</dbReference>
<name>A0AAE8XZJ2_9CAUD</name>
<evidence type="ECO:0000256" key="1">
    <source>
        <dbReference type="SAM" id="MobiDB-lite"/>
    </source>
</evidence>
<evidence type="ECO:0000313" key="3">
    <source>
        <dbReference type="Proteomes" id="UP000827845"/>
    </source>
</evidence>
<gene>
    <name evidence="2" type="ORF">HATV-3_gp36</name>
</gene>
<protein>
    <submittedName>
        <fullName evidence="2">Uncharacterized protein</fullName>
    </submittedName>
</protein>
<proteinExistence type="predicted"/>
<feature type="region of interest" description="Disordered" evidence="1">
    <location>
        <begin position="1"/>
        <end position="21"/>
    </location>
</feature>
<reference evidence="2" key="1">
    <citation type="submission" date="2021-05" db="EMBL/GenBank/DDBJ databases">
        <title>Diversity, taxonomy and evolution of archaeal viruses of the class Caudoviricetes.</title>
        <authorList>
            <person name="Liu Y."/>
            <person name="Demina T.A."/>
            <person name="Roux S."/>
            <person name="Aiewsakun P."/>
            <person name="Kazlauskas D."/>
            <person name="Simmonds P."/>
            <person name="Prangishvili D."/>
            <person name="Oksanen H.M."/>
            <person name="Krupovic M."/>
        </authorList>
    </citation>
    <scope>NUCLEOTIDE SEQUENCE</scope>
    <source>
        <strain evidence="2">HATV-3/30</strain>
    </source>
</reference>
<sequence>MTTTIDGDSLTTSPTSIGNANSPYLTSGEQYIYVDSSTGAVTVTLASNDAVDGREIRIIDTGESASTNTITIQTEGTENINPGSNSSITLTVDGTYVDLFSDGSNWFSDRAVEKTSGQISGLQSLSTEMLNNAAVVTDDRGTDLGAAVSDAIADQKALTGSPDTEGSPLPVVVMPRSDQIYWDLETPIEIDQNANARLIGWGHIPVRFQADLSTGVLLGESTKLNYFEMAGFNFNLNGHTVGDIIALAAGTRCTFRDMNYRDGAGGGIADSFIALDPAKMTGSEFGYQGTNIVRCHHGGGGEAKVQFDLRHDSGNTVTDVNVENCRVNGSTAAIRGRAVKNCHFGKLFHTRLHTGPLLDLDTEGSKSLEGVTGEKLTAGGAVDVVNVSNSAGNNCRAMEFRNLALEAVGTGDLANVDGCDGVTLHSLMAGMSTADAPYITVGANASDVSIEWPNAREAALDSFVSDSGTRTRVNDVATEAANAEEPQGAYNAGTMVEFTDTGDGSGDGLYIIDRNEAPQGPV</sequence>
<organism evidence="2 3">
    <name type="scientific">Haloarcula tailed virus 3</name>
    <dbReference type="NCBI Taxonomy" id="2877990"/>
    <lineage>
        <taxon>Viruses</taxon>
        <taxon>Duplodnaviria</taxon>
        <taxon>Heunggongvirae</taxon>
        <taxon>Uroviricota</taxon>
        <taxon>Caudoviricetes</taxon>
        <taxon>Kirjokansivirales</taxon>
        <taxon>Pyrstoviridae</taxon>
        <taxon>Hatrivirus</taxon>
        <taxon>Hatrivirus caudatum</taxon>
        <taxon>Hatrivirus HATV3</taxon>
    </lineage>
</organism>
<dbReference type="Proteomes" id="UP000827845">
    <property type="component" value="Segment"/>
</dbReference>
<keyword evidence="3" id="KW-1185">Reference proteome</keyword>
<accession>A0AAE8XZJ2</accession>
<evidence type="ECO:0000313" key="2">
    <source>
        <dbReference type="EMBL" id="UBF23386.1"/>
    </source>
</evidence>